<evidence type="ECO:0000313" key="2">
    <source>
        <dbReference type="Proteomes" id="UP001500603"/>
    </source>
</evidence>
<protein>
    <submittedName>
        <fullName evidence="1">Uncharacterized protein</fullName>
    </submittedName>
</protein>
<dbReference type="EMBL" id="BAABJM010000001">
    <property type="protein sequence ID" value="GAA5046014.1"/>
    <property type="molecule type" value="Genomic_DNA"/>
</dbReference>
<proteinExistence type="predicted"/>
<sequence length="102" mass="11519">MSPELNSRACWVNGRWNSYELNHITIGWFVIDPQARPMGDAVEIAECGAEPRITGIPHRQTFSYRFRGGETHEENHSRAMHGSGLRFRLVKVAYSGCQAEAT</sequence>
<gene>
    <name evidence="1" type="ORF">GCM10023318_10950</name>
</gene>
<accession>A0ABP9JYY4</accession>
<organism evidence="1 2">
    <name type="scientific">Nocardia callitridis</name>
    <dbReference type="NCBI Taxonomy" id="648753"/>
    <lineage>
        <taxon>Bacteria</taxon>
        <taxon>Bacillati</taxon>
        <taxon>Actinomycetota</taxon>
        <taxon>Actinomycetes</taxon>
        <taxon>Mycobacteriales</taxon>
        <taxon>Nocardiaceae</taxon>
        <taxon>Nocardia</taxon>
    </lineage>
</organism>
<name>A0ABP9JYY4_9NOCA</name>
<keyword evidence="2" id="KW-1185">Reference proteome</keyword>
<reference evidence="2" key="1">
    <citation type="journal article" date="2019" name="Int. J. Syst. Evol. Microbiol.">
        <title>The Global Catalogue of Microorganisms (GCM) 10K type strain sequencing project: providing services to taxonomists for standard genome sequencing and annotation.</title>
        <authorList>
            <consortium name="The Broad Institute Genomics Platform"/>
            <consortium name="The Broad Institute Genome Sequencing Center for Infectious Disease"/>
            <person name="Wu L."/>
            <person name="Ma J."/>
        </authorList>
    </citation>
    <scope>NUCLEOTIDE SEQUENCE [LARGE SCALE GENOMIC DNA]</scope>
    <source>
        <strain evidence="2">JCM 18298</strain>
    </source>
</reference>
<evidence type="ECO:0000313" key="1">
    <source>
        <dbReference type="EMBL" id="GAA5046014.1"/>
    </source>
</evidence>
<comment type="caution">
    <text evidence="1">The sequence shown here is derived from an EMBL/GenBank/DDBJ whole genome shotgun (WGS) entry which is preliminary data.</text>
</comment>
<dbReference type="Proteomes" id="UP001500603">
    <property type="component" value="Unassembled WGS sequence"/>
</dbReference>